<gene>
    <name evidence="2" type="ORF">KIN20_029091</name>
</gene>
<evidence type="ECO:0000313" key="2">
    <source>
        <dbReference type="EMBL" id="KAJ1368041.1"/>
    </source>
</evidence>
<keyword evidence="3" id="KW-1185">Reference proteome</keyword>
<evidence type="ECO:0000256" key="1">
    <source>
        <dbReference type="SAM" id="Phobius"/>
    </source>
</evidence>
<reference evidence="2" key="1">
    <citation type="submission" date="2021-06" db="EMBL/GenBank/DDBJ databases">
        <title>Parelaphostrongylus tenuis whole genome reference sequence.</title>
        <authorList>
            <person name="Garwood T.J."/>
            <person name="Larsen P.A."/>
            <person name="Fountain-Jones N.M."/>
            <person name="Garbe J.R."/>
            <person name="Macchietto M.G."/>
            <person name="Kania S.A."/>
            <person name="Gerhold R.W."/>
            <person name="Richards J.E."/>
            <person name="Wolf T.M."/>
        </authorList>
    </citation>
    <scope>NUCLEOTIDE SEQUENCE</scope>
    <source>
        <strain evidence="2">MNPRO001-30</strain>
        <tissue evidence="2">Meninges</tissue>
    </source>
</reference>
<sequence length="71" mass="8275">MTYSSIRWGYTLWWLATVVCFLDGLAFLADLIAVVRNELIRRNACHGTDDVRRHLPASNFQERQTHLNNDL</sequence>
<protein>
    <submittedName>
        <fullName evidence="2">Uncharacterized protein</fullName>
    </submittedName>
</protein>
<organism evidence="2 3">
    <name type="scientific">Parelaphostrongylus tenuis</name>
    <name type="common">Meningeal worm</name>
    <dbReference type="NCBI Taxonomy" id="148309"/>
    <lineage>
        <taxon>Eukaryota</taxon>
        <taxon>Metazoa</taxon>
        <taxon>Ecdysozoa</taxon>
        <taxon>Nematoda</taxon>
        <taxon>Chromadorea</taxon>
        <taxon>Rhabditida</taxon>
        <taxon>Rhabditina</taxon>
        <taxon>Rhabditomorpha</taxon>
        <taxon>Strongyloidea</taxon>
        <taxon>Metastrongylidae</taxon>
        <taxon>Parelaphostrongylus</taxon>
    </lineage>
</organism>
<evidence type="ECO:0000313" key="3">
    <source>
        <dbReference type="Proteomes" id="UP001196413"/>
    </source>
</evidence>
<keyword evidence="1" id="KW-0812">Transmembrane</keyword>
<name>A0AAD5R1Z2_PARTN</name>
<accession>A0AAD5R1Z2</accession>
<dbReference type="AlphaFoldDB" id="A0AAD5R1Z2"/>
<dbReference type="EMBL" id="JAHQIW010006069">
    <property type="protein sequence ID" value="KAJ1368041.1"/>
    <property type="molecule type" value="Genomic_DNA"/>
</dbReference>
<keyword evidence="1" id="KW-1133">Transmembrane helix</keyword>
<keyword evidence="1" id="KW-0472">Membrane</keyword>
<proteinExistence type="predicted"/>
<dbReference type="Proteomes" id="UP001196413">
    <property type="component" value="Unassembled WGS sequence"/>
</dbReference>
<feature type="transmembrane region" description="Helical" evidence="1">
    <location>
        <begin position="12"/>
        <end position="33"/>
    </location>
</feature>
<comment type="caution">
    <text evidence="2">The sequence shown here is derived from an EMBL/GenBank/DDBJ whole genome shotgun (WGS) entry which is preliminary data.</text>
</comment>